<gene>
    <name evidence="4" type="ORF">TSUD_204670</name>
</gene>
<keyword evidence="5" id="KW-1185">Reference proteome</keyword>
<evidence type="ECO:0000313" key="5">
    <source>
        <dbReference type="Proteomes" id="UP000242715"/>
    </source>
</evidence>
<evidence type="ECO:0000256" key="1">
    <source>
        <dbReference type="SAM" id="MobiDB-lite"/>
    </source>
</evidence>
<dbReference type="Pfam" id="PF02463">
    <property type="entry name" value="SMC_N"/>
    <property type="match status" value="1"/>
</dbReference>
<feature type="transmembrane region" description="Helical" evidence="2">
    <location>
        <begin position="129"/>
        <end position="154"/>
    </location>
</feature>
<feature type="region of interest" description="Disordered" evidence="1">
    <location>
        <begin position="15"/>
        <end position="35"/>
    </location>
</feature>
<organism evidence="4 5">
    <name type="scientific">Trifolium subterraneum</name>
    <name type="common">Subterranean clover</name>
    <dbReference type="NCBI Taxonomy" id="3900"/>
    <lineage>
        <taxon>Eukaryota</taxon>
        <taxon>Viridiplantae</taxon>
        <taxon>Streptophyta</taxon>
        <taxon>Embryophyta</taxon>
        <taxon>Tracheophyta</taxon>
        <taxon>Spermatophyta</taxon>
        <taxon>Magnoliopsida</taxon>
        <taxon>eudicotyledons</taxon>
        <taxon>Gunneridae</taxon>
        <taxon>Pentapetalae</taxon>
        <taxon>rosids</taxon>
        <taxon>fabids</taxon>
        <taxon>Fabales</taxon>
        <taxon>Fabaceae</taxon>
        <taxon>Papilionoideae</taxon>
        <taxon>50 kb inversion clade</taxon>
        <taxon>NPAAA clade</taxon>
        <taxon>Hologalegina</taxon>
        <taxon>IRL clade</taxon>
        <taxon>Trifolieae</taxon>
        <taxon>Trifolium</taxon>
    </lineage>
</organism>
<dbReference type="AlphaFoldDB" id="A0A2Z6MHG2"/>
<reference evidence="5" key="1">
    <citation type="journal article" date="2017" name="Front. Plant Sci.">
        <title>Climate Clever Clovers: New Paradigm to Reduce the Environmental Footprint of Ruminants by Breeding Low Methanogenic Forages Utilizing Haplotype Variation.</title>
        <authorList>
            <person name="Kaur P."/>
            <person name="Appels R."/>
            <person name="Bayer P.E."/>
            <person name="Keeble-Gagnere G."/>
            <person name="Wang J."/>
            <person name="Hirakawa H."/>
            <person name="Shirasawa K."/>
            <person name="Vercoe P."/>
            <person name="Stefanova K."/>
            <person name="Durmic Z."/>
            <person name="Nichols P."/>
            <person name="Revell C."/>
            <person name="Isobe S.N."/>
            <person name="Edwards D."/>
            <person name="Erskine W."/>
        </authorList>
    </citation>
    <scope>NUCLEOTIDE SEQUENCE [LARGE SCALE GENOMIC DNA]</scope>
    <source>
        <strain evidence="5">cv. Daliak</strain>
    </source>
</reference>
<proteinExistence type="predicted"/>
<keyword evidence="2" id="KW-0812">Transmembrane</keyword>
<feature type="domain" description="RecF/RecN/SMC N-terminal" evidence="3">
    <location>
        <begin position="88"/>
        <end position="135"/>
    </location>
</feature>
<dbReference type="EMBL" id="DF973392">
    <property type="protein sequence ID" value="GAU29273.1"/>
    <property type="molecule type" value="Genomic_DNA"/>
</dbReference>
<dbReference type="GO" id="GO:0051276">
    <property type="term" value="P:chromosome organization"/>
    <property type="evidence" value="ECO:0007669"/>
    <property type="project" value="UniProtKB-ARBA"/>
</dbReference>
<accession>A0A2Z6MHG2</accession>
<dbReference type="Proteomes" id="UP000242715">
    <property type="component" value="Unassembled WGS sequence"/>
</dbReference>
<dbReference type="InterPro" id="IPR003395">
    <property type="entry name" value="RecF/RecN/SMC_N"/>
</dbReference>
<evidence type="ECO:0000259" key="3">
    <source>
        <dbReference type="Pfam" id="PF02463"/>
    </source>
</evidence>
<dbReference type="PANTHER" id="PTHR43977">
    <property type="entry name" value="STRUCTURAL MAINTENANCE OF CHROMOSOMES PROTEIN 3"/>
    <property type="match status" value="1"/>
</dbReference>
<protein>
    <recommendedName>
        <fullName evidence="3">RecF/RecN/SMC N-terminal domain-containing protein</fullName>
    </recommendedName>
</protein>
<evidence type="ECO:0000256" key="2">
    <source>
        <dbReference type="SAM" id="Phobius"/>
    </source>
</evidence>
<sequence length="175" mass="19706">MLFIRRIHKLTGKAISGRAGDHGQDEDGPQEANQDGKVDKYIEVEVKASSVAPALLQKVEGLHSYYLIFVEIYTLQVSFPEQGETKYMKQLSGGQETVVALALIFAIQRCDPAPFYLFDEIDAALDPQYRTAVASIHFIIVDAILPCLFLKLLLAKYFGMSYFIVFSTYVRNRCN</sequence>
<dbReference type="OrthoDB" id="431497at2759"/>
<dbReference type="Gene3D" id="3.40.50.300">
    <property type="entry name" value="P-loop containing nucleotide triphosphate hydrolases"/>
    <property type="match status" value="1"/>
</dbReference>
<keyword evidence="2" id="KW-0472">Membrane</keyword>
<dbReference type="SUPFAM" id="SSF52540">
    <property type="entry name" value="P-loop containing nucleoside triphosphate hydrolases"/>
    <property type="match status" value="1"/>
</dbReference>
<evidence type="ECO:0000313" key="4">
    <source>
        <dbReference type="EMBL" id="GAU29273.1"/>
    </source>
</evidence>
<name>A0A2Z6MHG2_TRISU</name>
<dbReference type="InterPro" id="IPR027417">
    <property type="entry name" value="P-loop_NTPase"/>
</dbReference>
<keyword evidence="2" id="KW-1133">Transmembrane helix</keyword>